<reference evidence="11 12" key="1">
    <citation type="submission" date="2018-09" db="EMBL/GenBank/DDBJ databases">
        <title>A high-quality reference genome of wild soybean provides a powerful tool to mine soybean genomes.</title>
        <authorList>
            <person name="Xie M."/>
            <person name="Chung C.Y.L."/>
            <person name="Li M.-W."/>
            <person name="Wong F.-L."/>
            <person name="Chan T.-F."/>
            <person name="Lam H.-M."/>
        </authorList>
    </citation>
    <scope>NUCLEOTIDE SEQUENCE [LARGE SCALE GENOMIC DNA]</scope>
    <source>
        <strain evidence="12">cv. W05</strain>
        <tissue evidence="11">Hypocotyl of etiolated seedlings</tissue>
    </source>
</reference>
<evidence type="ECO:0000256" key="1">
    <source>
        <dbReference type="ARBA" id="ARBA00000900"/>
    </source>
</evidence>
<evidence type="ECO:0000256" key="6">
    <source>
        <dbReference type="ARBA" id="ARBA00022786"/>
    </source>
</evidence>
<feature type="compositionally biased region" description="Low complexity" evidence="9">
    <location>
        <begin position="351"/>
        <end position="371"/>
    </location>
</feature>
<dbReference type="GO" id="GO:0061630">
    <property type="term" value="F:ubiquitin protein ligase activity"/>
    <property type="evidence" value="ECO:0007669"/>
    <property type="project" value="UniProtKB-EC"/>
</dbReference>
<dbReference type="CDD" id="cd16667">
    <property type="entry name" value="RING-H2_RNF126-like"/>
    <property type="match status" value="1"/>
</dbReference>
<keyword evidence="5 8" id="KW-0863">Zinc-finger</keyword>
<feature type="compositionally biased region" description="Low complexity" evidence="9">
    <location>
        <begin position="311"/>
        <end position="326"/>
    </location>
</feature>
<dbReference type="GO" id="GO:0005737">
    <property type="term" value="C:cytoplasm"/>
    <property type="evidence" value="ECO:0007669"/>
    <property type="project" value="TreeGrafter"/>
</dbReference>
<evidence type="ECO:0000313" key="12">
    <source>
        <dbReference type="Proteomes" id="UP000289340"/>
    </source>
</evidence>
<dbReference type="PANTHER" id="PTHR15710:SF191">
    <property type="entry name" value="RING-TYPE E3 UBIQUITIN TRANSFERASE"/>
    <property type="match status" value="1"/>
</dbReference>
<sequence length="371" mass="41652">MRLFPQWNKPQKQKKVFSLSLSFSLKLRISRTKVEFWCIFYKLRILLKRRRMSSGATHWCHACRQPVVLDGRDAVCPYCDGGFVQELDELEGIAPHHTFCSQSGEFHQMPDIFDAIPAFMGQRGSDQRSRLMDDAVDNFMRHRTAGRNSNFDVRGRSGSRPVPERSWGVFSSGPYLIFHGQVPGSTFAAGSPRGGSRHVDFGDYFMGLGLEELIEQLTMNDRRGPPPAALSSIDAMPTIKITQAHLRLDSHCPVCKEKFELGTEAREMPCNHIYHSDCIVPWLVQHNSCPVCRVELPPQGQASSRGTQNWGGRNDSNTSSSGSNDSSRGRENSRQNHGRRNPSSFLWPFRSSNSNNNHHSDTGGSSSSNHS</sequence>
<protein>
    <recommendedName>
        <fullName evidence="2">RING-type E3 ubiquitin transferase</fullName>
        <ecNumber evidence="2">2.3.2.27</ecNumber>
    </recommendedName>
</protein>
<dbReference type="PANTHER" id="PTHR15710">
    <property type="entry name" value="E3 UBIQUITIN-PROTEIN LIGASE PRAJA"/>
    <property type="match status" value="1"/>
</dbReference>
<comment type="catalytic activity">
    <reaction evidence="1">
        <text>S-ubiquitinyl-[E2 ubiquitin-conjugating enzyme]-L-cysteine + [acceptor protein]-L-lysine = [E2 ubiquitin-conjugating enzyme]-L-cysteine + N(6)-ubiquitinyl-[acceptor protein]-L-lysine.</text>
        <dbReference type="EC" id="2.3.2.27"/>
    </reaction>
</comment>
<evidence type="ECO:0000313" key="11">
    <source>
        <dbReference type="EMBL" id="RZC27049.1"/>
    </source>
</evidence>
<dbReference type="FunFam" id="3.30.40.10:FF:000022">
    <property type="entry name" value="E3 ubiquitin-protein ligase RING1-like"/>
    <property type="match status" value="1"/>
</dbReference>
<dbReference type="EC" id="2.3.2.27" evidence="2"/>
<dbReference type="GO" id="GO:0016567">
    <property type="term" value="P:protein ubiquitination"/>
    <property type="evidence" value="ECO:0007669"/>
    <property type="project" value="TreeGrafter"/>
</dbReference>
<keyword evidence="7" id="KW-0862">Zinc</keyword>
<dbReference type="SUPFAM" id="SSF57850">
    <property type="entry name" value="RING/U-box"/>
    <property type="match status" value="1"/>
</dbReference>
<evidence type="ECO:0000256" key="4">
    <source>
        <dbReference type="ARBA" id="ARBA00022723"/>
    </source>
</evidence>
<evidence type="ECO:0000259" key="10">
    <source>
        <dbReference type="PROSITE" id="PS50089"/>
    </source>
</evidence>
<evidence type="ECO:0000256" key="5">
    <source>
        <dbReference type="ARBA" id="ARBA00022771"/>
    </source>
</evidence>
<dbReference type="Pfam" id="PF13639">
    <property type="entry name" value="zf-RING_2"/>
    <property type="match status" value="1"/>
</dbReference>
<comment type="caution">
    <text evidence="11">The sequence shown here is derived from an EMBL/GenBank/DDBJ whole genome shotgun (WGS) entry which is preliminary data.</text>
</comment>
<proteinExistence type="predicted"/>
<keyword evidence="12" id="KW-1185">Reference proteome</keyword>
<dbReference type="InterPro" id="IPR001841">
    <property type="entry name" value="Znf_RING"/>
</dbReference>
<accession>A0A445LV22</accession>
<dbReference type="PROSITE" id="PS50089">
    <property type="entry name" value="ZF_RING_2"/>
    <property type="match status" value="1"/>
</dbReference>
<gene>
    <name evidence="11" type="ORF">D0Y65_005279</name>
</gene>
<evidence type="ECO:0000256" key="7">
    <source>
        <dbReference type="ARBA" id="ARBA00022833"/>
    </source>
</evidence>
<dbReference type="AlphaFoldDB" id="A0A445LV22"/>
<organism evidence="11 12">
    <name type="scientific">Glycine soja</name>
    <name type="common">Wild soybean</name>
    <dbReference type="NCBI Taxonomy" id="3848"/>
    <lineage>
        <taxon>Eukaryota</taxon>
        <taxon>Viridiplantae</taxon>
        <taxon>Streptophyta</taxon>
        <taxon>Embryophyta</taxon>
        <taxon>Tracheophyta</taxon>
        <taxon>Spermatophyta</taxon>
        <taxon>Magnoliopsida</taxon>
        <taxon>eudicotyledons</taxon>
        <taxon>Gunneridae</taxon>
        <taxon>Pentapetalae</taxon>
        <taxon>rosids</taxon>
        <taxon>fabids</taxon>
        <taxon>Fabales</taxon>
        <taxon>Fabaceae</taxon>
        <taxon>Papilionoideae</taxon>
        <taxon>50 kb inversion clade</taxon>
        <taxon>NPAAA clade</taxon>
        <taxon>indigoferoid/millettioid clade</taxon>
        <taxon>Phaseoleae</taxon>
        <taxon>Glycine</taxon>
        <taxon>Glycine subgen. Soja</taxon>
    </lineage>
</organism>
<evidence type="ECO:0000256" key="9">
    <source>
        <dbReference type="SAM" id="MobiDB-lite"/>
    </source>
</evidence>
<dbReference type="EMBL" id="QZWG01000002">
    <property type="protein sequence ID" value="RZC27049.1"/>
    <property type="molecule type" value="Genomic_DNA"/>
</dbReference>
<feature type="region of interest" description="Disordered" evidence="9">
    <location>
        <begin position="299"/>
        <end position="371"/>
    </location>
</feature>
<name>A0A445LV22_GLYSO</name>
<keyword evidence="6" id="KW-0833">Ubl conjugation pathway</keyword>
<dbReference type="GO" id="GO:0008270">
    <property type="term" value="F:zinc ion binding"/>
    <property type="evidence" value="ECO:0007669"/>
    <property type="project" value="UniProtKB-KW"/>
</dbReference>
<evidence type="ECO:0000256" key="3">
    <source>
        <dbReference type="ARBA" id="ARBA00022679"/>
    </source>
</evidence>
<evidence type="ECO:0000256" key="2">
    <source>
        <dbReference type="ARBA" id="ARBA00012483"/>
    </source>
</evidence>
<dbReference type="InterPro" id="IPR039525">
    <property type="entry name" value="RNF126-like_zinc-ribbon"/>
</dbReference>
<keyword evidence="3" id="KW-0808">Transferase</keyword>
<feature type="domain" description="RING-type" evidence="10">
    <location>
        <begin position="252"/>
        <end position="293"/>
    </location>
</feature>
<dbReference type="SMR" id="A0A445LV22"/>
<dbReference type="Pfam" id="PF14369">
    <property type="entry name" value="Zn_ribbon_19"/>
    <property type="match status" value="1"/>
</dbReference>
<dbReference type="InterPro" id="IPR013083">
    <property type="entry name" value="Znf_RING/FYVE/PHD"/>
</dbReference>
<dbReference type="Gene3D" id="3.30.40.10">
    <property type="entry name" value="Zinc/RING finger domain, C3HC4 (zinc finger)"/>
    <property type="match status" value="1"/>
</dbReference>
<evidence type="ECO:0000256" key="8">
    <source>
        <dbReference type="PROSITE-ProRule" id="PRU00175"/>
    </source>
</evidence>
<feature type="compositionally biased region" description="Polar residues" evidence="9">
    <location>
        <begin position="300"/>
        <end position="310"/>
    </location>
</feature>
<dbReference type="Proteomes" id="UP000289340">
    <property type="component" value="Chromosome 2"/>
</dbReference>
<keyword evidence="4" id="KW-0479">Metal-binding</keyword>
<dbReference type="SMART" id="SM00184">
    <property type="entry name" value="RING"/>
    <property type="match status" value="1"/>
</dbReference>